<protein>
    <submittedName>
        <fullName evidence="1">Uncharacterized protein</fullName>
    </submittedName>
</protein>
<dbReference type="InParanoid" id="B9TEI3"/>
<keyword evidence="2" id="KW-1185">Reference proteome</keyword>
<evidence type="ECO:0000313" key="1">
    <source>
        <dbReference type="EMBL" id="EEF25729.1"/>
    </source>
</evidence>
<reference evidence="2" key="1">
    <citation type="journal article" date="2010" name="Nat. Biotechnol.">
        <title>Draft genome sequence of the oilseed species Ricinus communis.</title>
        <authorList>
            <person name="Chan A.P."/>
            <person name="Crabtree J."/>
            <person name="Zhao Q."/>
            <person name="Lorenzi H."/>
            <person name="Orvis J."/>
            <person name="Puiu D."/>
            <person name="Melake-Berhan A."/>
            <person name="Jones K.M."/>
            <person name="Redman J."/>
            <person name="Chen G."/>
            <person name="Cahoon E.B."/>
            <person name="Gedil M."/>
            <person name="Stanke M."/>
            <person name="Haas B.J."/>
            <person name="Wortman J.R."/>
            <person name="Fraser-Liggett C.M."/>
            <person name="Ravel J."/>
            <person name="Rabinowicz P.D."/>
        </authorList>
    </citation>
    <scope>NUCLEOTIDE SEQUENCE [LARGE SCALE GENOMIC DNA]</scope>
    <source>
        <strain evidence="2">cv. Hale</strain>
    </source>
</reference>
<feature type="non-terminal residue" evidence="1">
    <location>
        <position position="90"/>
    </location>
</feature>
<dbReference type="AlphaFoldDB" id="B9TEI3"/>
<dbReference type="Proteomes" id="UP000008311">
    <property type="component" value="Unassembled WGS sequence"/>
</dbReference>
<dbReference type="EMBL" id="EQ979045">
    <property type="protein sequence ID" value="EEF25729.1"/>
    <property type="molecule type" value="Genomic_DNA"/>
</dbReference>
<name>B9TEI3_RICCO</name>
<accession>B9TEI3</accession>
<gene>
    <name evidence="1" type="ORF">RCOM_1880580</name>
</gene>
<evidence type="ECO:0000313" key="2">
    <source>
        <dbReference type="Proteomes" id="UP000008311"/>
    </source>
</evidence>
<organism evidence="1 2">
    <name type="scientific">Ricinus communis</name>
    <name type="common">Castor bean</name>
    <dbReference type="NCBI Taxonomy" id="3988"/>
    <lineage>
        <taxon>Eukaryota</taxon>
        <taxon>Viridiplantae</taxon>
        <taxon>Streptophyta</taxon>
        <taxon>Embryophyta</taxon>
        <taxon>Tracheophyta</taxon>
        <taxon>Spermatophyta</taxon>
        <taxon>Magnoliopsida</taxon>
        <taxon>eudicotyledons</taxon>
        <taxon>Gunneridae</taxon>
        <taxon>Pentapetalae</taxon>
        <taxon>rosids</taxon>
        <taxon>fabids</taxon>
        <taxon>Malpighiales</taxon>
        <taxon>Euphorbiaceae</taxon>
        <taxon>Acalyphoideae</taxon>
        <taxon>Acalypheae</taxon>
        <taxon>Ricinus</taxon>
    </lineage>
</organism>
<proteinExistence type="predicted"/>
<sequence length="90" mass="9520">MTKCDGWRSGLDARIPFVAPVFPVAAVTAPQVLQAVDDLDAHDVLGLLVAELPLHAQAQRRAVADARVAAVHAVGEQGLRVKGIDQVEAF</sequence>